<dbReference type="PROSITE" id="PS50011">
    <property type="entry name" value="PROTEIN_KINASE_DOM"/>
    <property type="match status" value="2"/>
</dbReference>
<evidence type="ECO:0000256" key="5">
    <source>
        <dbReference type="ARBA" id="ARBA00022777"/>
    </source>
</evidence>
<dbReference type="PANTHER" id="PTHR43289:SF6">
    <property type="entry name" value="SERINE_THREONINE-PROTEIN KINASE NEKL-3"/>
    <property type="match status" value="1"/>
</dbReference>
<keyword evidence="5 10" id="KW-0418">Kinase</keyword>
<dbReference type="Pfam" id="PF08378">
    <property type="entry name" value="NERD"/>
    <property type="match status" value="1"/>
</dbReference>
<evidence type="ECO:0000256" key="3">
    <source>
        <dbReference type="ARBA" id="ARBA00022679"/>
    </source>
</evidence>
<reference evidence="10 11" key="1">
    <citation type="journal article" date="2023" name="Microb. Genom.">
        <title>Mesoterricola silvestris gen. nov., sp. nov., Mesoterricola sediminis sp. nov., Geothrix oryzae sp. nov., Geothrix edaphica sp. nov., Geothrix rubra sp. nov., and Geothrix limicola sp. nov., six novel members of Acidobacteriota isolated from soils.</title>
        <authorList>
            <person name="Weisberg A.J."/>
            <person name="Pearce E."/>
            <person name="Kramer C.G."/>
            <person name="Chang J.H."/>
            <person name="Clarke C.R."/>
        </authorList>
    </citation>
    <scope>NUCLEOTIDE SEQUENCE [LARGE SCALE GENOMIC DNA]</scope>
    <source>
        <strain evidence="10 11">NE20-4-1</strain>
    </source>
</reference>
<organism evidence="10 11">
    <name type="scientific">Streptomyces caniscabiei</name>
    <dbReference type="NCBI Taxonomy" id="2746961"/>
    <lineage>
        <taxon>Bacteria</taxon>
        <taxon>Bacillati</taxon>
        <taxon>Actinomycetota</taxon>
        <taxon>Actinomycetes</taxon>
        <taxon>Kitasatosporales</taxon>
        <taxon>Streptomycetaceae</taxon>
        <taxon>Streptomyces</taxon>
    </lineage>
</organism>
<feature type="region of interest" description="Disordered" evidence="7">
    <location>
        <begin position="459"/>
        <end position="488"/>
    </location>
</feature>
<proteinExistence type="predicted"/>
<evidence type="ECO:0000313" key="10">
    <source>
        <dbReference type="EMBL" id="MDX3036453.1"/>
    </source>
</evidence>
<evidence type="ECO:0000256" key="4">
    <source>
        <dbReference type="ARBA" id="ARBA00022741"/>
    </source>
</evidence>
<dbReference type="Proteomes" id="UP001282474">
    <property type="component" value="Unassembled WGS sequence"/>
</dbReference>
<feature type="region of interest" description="Disordered" evidence="7">
    <location>
        <begin position="705"/>
        <end position="726"/>
    </location>
</feature>
<evidence type="ECO:0000259" key="8">
    <source>
        <dbReference type="PROSITE" id="PS50011"/>
    </source>
</evidence>
<dbReference type="InterPro" id="IPR011009">
    <property type="entry name" value="Kinase-like_dom_sf"/>
</dbReference>
<feature type="compositionally biased region" description="Low complexity" evidence="7">
    <location>
        <begin position="780"/>
        <end position="795"/>
    </location>
</feature>
<dbReference type="Pfam" id="PF00069">
    <property type="entry name" value="Pkinase"/>
    <property type="match status" value="2"/>
</dbReference>
<feature type="region of interest" description="Disordered" evidence="7">
    <location>
        <begin position="763"/>
        <end position="795"/>
    </location>
</feature>
<keyword evidence="2" id="KW-0723">Serine/threonine-protein kinase</keyword>
<protein>
    <recommendedName>
        <fullName evidence="1">non-specific serine/threonine protein kinase</fullName>
        <ecNumber evidence="1">2.7.11.1</ecNumber>
    </recommendedName>
</protein>
<dbReference type="Gene3D" id="1.10.510.10">
    <property type="entry name" value="Transferase(Phosphotransferase) domain 1"/>
    <property type="match status" value="2"/>
</dbReference>
<sequence>MGEPVNDAERMVLRHLRDHAPDDWTVVSNFELSYGRGRQVFEVDLAILTDRVCLLADTKGAHGRIEVRGARWYLRRGAYFPSPVRKCREHARVLGGLLRRRSRSAAGLSVWCDPLVILPFDDAVLRDPGGLDEPHTVRLRDLVPFLAQYRPSAANRGPGIAGQHDDIVQALLAEARTPSGPRRFGRYEVEETLAETDPSAAPQDPYDPYENVSVYRVRRQGQAASGTYLLQVHGVDPLLPEAELEAAFARISTPMQALGRLKASEHIVACVDDFPLDDQAGYAVVLEDVRADALRVRLTDESSPFGADAKRRVMSGVLAGLAHAHAKGVVHRGLTLDAVLVDRDGDAMLTGFDLAYPGQPRSSLLTVRQTALERHDAAYLAPEVAEDADAFSPASDMYAAGALFHELYTGEAPALERNTGAAAAATLDEAPGLDAGVRSLIVRLLDSDPQRRPEARDALELLERHRPVPGGRRNGPAEREDDGSFDWNNPRNYADLPHGFRLTEKFRVRAKLGQGQFGVVYRVYNVLDDEDEVLKILTGGGLEVEERLKKEYRALRRLPPHPNLVRLIDAEWLPKGGFPYLRMEYAEGRDLQAVIDRGGERPLGPADVLRLLEDCLTGLGHLHGHGVYHCDIKPSNLLWTPDGTRLLDFNAAVSTGSTLTPTLGSPKFIAPGAVSRGRPRAEDLTDLDLYAVGISAYMALTGSYPWRGRESPPRDEEAPDPRDIAGFADLGPGFVTVLRRAISPRRAERFPDAEAFRTALRHAGEVRLTPPRHPAEDEAPAAQQGHAAASAGPAEPGHNPFVAHLQTLYSQNSRTNAGTRGLDPAGFPLYVETALDTRLTQAVLRGEHRLVVITGNAGDGKTAFLQNLATIAAKKGAAFVENRTNGDEFTYRERLFRTNHDGSQDEDGTDNDVVLEAFLAPYQGDTAEAWTDDETRLLAINEGRLADFLSRHEERYPLLADTLREGLASGQEAHGVVVINLNARDVFADPYGTGSIMRRMVETMTDARHWEVCGSCPLASRCYALHNARTFAHPTAGPQVRERLATLHRMSQLRGRLHVTLRDLRSALAYTLTSGRDCGQIHALYADGADTAQKRLDSFYFTSWAGIHTGDAGEHDRVLSQLRDLDMAGVPDPQLDRRLDYTGPSGGHSLISVDQRGDHDEELLHAQFSALPRTADPGGIQRDAHRAYLAAARRRFYFESLDDTRWTTMISYRSGDRFLGLLDGRLPLGGELLRLVEAISRGEEMPYLSGVDGEPDLALSVRAVRGATVRSHRLFPAGRFALDVRTPAASPYVETSPRELVMSHRPDGGGPQHARLVVRLDLYELLDRLHRGHQPGIEDRQGQNLALAVFKNALSAASCQEVLLSAPGSPPYRLARQPDGTLRLAPARGTEH</sequence>
<comment type="caution">
    <text evidence="10">The sequence shown here is derived from an EMBL/GenBank/DDBJ whole genome shotgun (WGS) entry which is preliminary data.</text>
</comment>
<feature type="region of interest" description="Disordered" evidence="7">
    <location>
        <begin position="1367"/>
        <end position="1392"/>
    </location>
</feature>
<evidence type="ECO:0000313" key="11">
    <source>
        <dbReference type="Proteomes" id="UP001282474"/>
    </source>
</evidence>
<dbReference type="EC" id="2.7.11.1" evidence="1"/>
<feature type="compositionally biased region" description="Basic and acidic residues" evidence="7">
    <location>
        <begin position="707"/>
        <end position="723"/>
    </location>
</feature>
<feature type="domain" description="NERD" evidence="9">
    <location>
        <begin position="4"/>
        <end position="117"/>
    </location>
</feature>
<keyword evidence="6" id="KW-0067">ATP-binding</keyword>
<dbReference type="SMART" id="SM00220">
    <property type="entry name" value="S_TKc"/>
    <property type="match status" value="1"/>
</dbReference>
<gene>
    <name evidence="10" type="ORF">PV383_04610</name>
</gene>
<dbReference type="EMBL" id="JARAWJ010000003">
    <property type="protein sequence ID" value="MDX3036453.1"/>
    <property type="molecule type" value="Genomic_DNA"/>
</dbReference>
<dbReference type="NCBIfam" id="NF047741">
    <property type="entry name" value="antiphage_MADS6"/>
    <property type="match status" value="1"/>
</dbReference>
<evidence type="ECO:0000256" key="1">
    <source>
        <dbReference type="ARBA" id="ARBA00012513"/>
    </source>
</evidence>
<dbReference type="RefSeq" id="WP_193382485.1">
    <property type="nucleotide sequence ID" value="NZ_JABXWH010000007.1"/>
</dbReference>
<evidence type="ECO:0000256" key="6">
    <source>
        <dbReference type="ARBA" id="ARBA00022840"/>
    </source>
</evidence>
<dbReference type="PANTHER" id="PTHR43289">
    <property type="entry name" value="MITOGEN-ACTIVATED PROTEIN KINASE KINASE KINASE 20-RELATED"/>
    <property type="match status" value="1"/>
</dbReference>
<dbReference type="SUPFAM" id="SSF56112">
    <property type="entry name" value="Protein kinase-like (PK-like)"/>
    <property type="match status" value="2"/>
</dbReference>
<accession>A0ABU4MG77</accession>
<dbReference type="CDD" id="cd14014">
    <property type="entry name" value="STKc_PknB_like"/>
    <property type="match status" value="1"/>
</dbReference>
<keyword evidence="11" id="KW-1185">Reference proteome</keyword>
<dbReference type="InterPro" id="IPR011528">
    <property type="entry name" value="NERD"/>
</dbReference>
<dbReference type="GO" id="GO:0016301">
    <property type="term" value="F:kinase activity"/>
    <property type="evidence" value="ECO:0007669"/>
    <property type="project" value="UniProtKB-KW"/>
</dbReference>
<evidence type="ECO:0000259" key="9">
    <source>
        <dbReference type="PROSITE" id="PS50965"/>
    </source>
</evidence>
<dbReference type="PROSITE" id="PS50965">
    <property type="entry name" value="NERD"/>
    <property type="match status" value="1"/>
</dbReference>
<dbReference type="InterPro" id="IPR000719">
    <property type="entry name" value="Prot_kinase_dom"/>
</dbReference>
<name>A0ABU4MG77_9ACTN</name>
<feature type="domain" description="Protein kinase" evidence="8">
    <location>
        <begin position="506"/>
        <end position="765"/>
    </location>
</feature>
<feature type="domain" description="Protein kinase" evidence="8">
    <location>
        <begin position="214"/>
        <end position="468"/>
    </location>
</feature>
<evidence type="ECO:0000256" key="2">
    <source>
        <dbReference type="ARBA" id="ARBA00022527"/>
    </source>
</evidence>
<evidence type="ECO:0000256" key="7">
    <source>
        <dbReference type="SAM" id="MobiDB-lite"/>
    </source>
</evidence>
<keyword evidence="4" id="KW-0547">Nucleotide-binding</keyword>
<keyword evidence="3" id="KW-0808">Transferase</keyword>